<reference evidence="1 2" key="1">
    <citation type="journal article" date="2021" name="Nat. Commun.">
        <title>Genetic determinants of endophytism in the Arabidopsis root mycobiome.</title>
        <authorList>
            <person name="Mesny F."/>
            <person name="Miyauchi S."/>
            <person name="Thiergart T."/>
            <person name="Pickel B."/>
            <person name="Atanasova L."/>
            <person name="Karlsson M."/>
            <person name="Huettel B."/>
            <person name="Barry K.W."/>
            <person name="Haridas S."/>
            <person name="Chen C."/>
            <person name="Bauer D."/>
            <person name="Andreopoulos W."/>
            <person name="Pangilinan J."/>
            <person name="LaButti K."/>
            <person name="Riley R."/>
            <person name="Lipzen A."/>
            <person name="Clum A."/>
            <person name="Drula E."/>
            <person name="Henrissat B."/>
            <person name="Kohler A."/>
            <person name="Grigoriev I.V."/>
            <person name="Martin F.M."/>
            <person name="Hacquard S."/>
        </authorList>
    </citation>
    <scope>NUCLEOTIDE SEQUENCE [LARGE SCALE GENOMIC DNA]</scope>
    <source>
        <strain evidence="1 2">MPI-SDFR-AT-0079</strain>
    </source>
</reference>
<name>A0ACB7P7Q3_9PEZI</name>
<accession>A0ACB7P7Q3</accession>
<gene>
    <name evidence="1" type="ORF">F5144DRAFT_219468</name>
</gene>
<evidence type="ECO:0000313" key="1">
    <source>
        <dbReference type="EMBL" id="KAH6631458.1"/>
    </source>
</evidence>
<proteinExistence type="predicted"/>
<dbReference type="Proteomes" id="UP000724584">
    <property type="component" value="Unassembled WGS sequence"/>
</dbReference>
<organism evidence="1 2">
    <name type="scientific">Chaetomium tenue</name>
    <dbReference type="NCBI Taxonomy" id="1854479"/>
    <lineage>
        <taxon>Eukaryota</taxon>
        <taxon>Fungi</taxon>
        <taxon>Dikarya</taxon>
        <taxon>Ascomycota</taxon>
        <taxon>Pezizomycotina</taxon>
        <taxon>Sordariomycetes</taxon>
        <taxon>Sordariomycetidae</taxon>
        <taxon>Sordariales</taxon>
        <taxon>Chaetomiaceae</taxon>
        <taxon>Chaetomium</taxon>
    </lineage>
</organism>
<protein>
    <submittedName>
        <fullName evidence="1">Uncharacterized protein</fullName>
    </submittedName>
</protein>
<keyword evidence="2" id="KW-1185">Reference proteome</keyword>
<comment type="caution">
    <text evidence="1">The sequence shown here is derived from an EMBL/GenBank/DDBJ whole genome shotgun (WGS) entry which is preliminary data.</text>
</comment>
<evidence type="ECO:0000313" key="2">
    <source>
        <dbReference type="Proteomes" id="UP000724584"/>
    </source>
</evidence>
<sequence>MEGKRWDREEPRTHSVLFKFMENVLTVSHNTILSILLPQTRAELHDTVCLPPTSTPGPRHSSFSSTTHISRPQTTWCSVSYELPFGNGCGLIHTMGGKHHDPVIKHHCPQCRCIWSIRCFQRGHYVYCKVHAAYYPRLASCLKCENAAHREERSARNERETKRKLEIEGESQEEIRTPRADAKLEANKASAKRLEMSSPSAKLALRMGGPKQTVPD</sequence>
<dbReference type="EMBL" id="JAGIZQ010000004">
    <property type="protein sequence ID" value="KAH6631458.1"/>
    <property type="molecule type" value="Genomic_DNA"/>
</dbReference>